<comment type="caution">
    <text evidence="2">The sequence shown here is derived from an EMBL/GenBank/DDBJ whole genome shotgun (WGS) entry which is preliminary data.</text>
</comment>
<evidence type="ECO:0000313" key="3">
    <source>
        <dbReference type="Proteomes" id="UP001257277"/>
    </source>
</evidence>
<evidence type="ECO:0000313" key="2">
    <source>
        <dbReference type="EMBL" id="MDT7831456.1"/>
    </source>
</evidence>
<dbReference type="InterPro" id="IPR006626">
    <property type="entry name" value="PbH1"/>
</dbReference>
<gene>
    <name evidence="2" type="ORF">RQM59_03635</name>
</gene>
<accession>A0ABU3LCK8</accession>
<reference evidence="2 3" key="1">
    <citation type="submission" date="2023-09" db="EMBL/GenBank/DDBJ databases">
        <title>Novel taxa isolated from Blanes Bay.</title>
        <authorList>
            <person name="Rey-Velasco X."/>
            <person name="Lucena T."/>
        </authorList>
    </citation>
    <scope>NUCLEOTIDE SEQUENCE [LARGE SCALE GENOMIC DNA]</scope>
    <source>
        <strain evidence="2 3">S356</strain>
    </source>
</reference>
<dbReference type="EMBL" id="JAVTTO010000001">
    <property type="protein sequence ID" value="MDT7831456.1"/>
    <property type="molecule type" value="Genomic_DNA"/>
</dbReference>
<dbReference type="SUPFAM" id="SSF51126">
    <property type="entry name" value="Pectin lyase-like"/>
    <property type="match status" value="2"/>
</dbReference>
<feature type="domain" description="Right handed beta helix" evidence="1">
    <location>
        <begin position="656"/>
        <end position="748"/>
    </location>
</feature>
<protein>
    <submittedName>
        <fullName evidence="2">Chondroitinase-B domain-containing protein</fullName>
    </submittedName>
</protein>
<dbReference type="Gene3D" id="2.160.20.10">
    <property type="entry name" value="Single-stranded right-handed beta-helix, Pectin lyase-like"/>
    <property type="match status" value="2"/>
</dbReference>
<dbReference type="Pfam" id="PF14592">
    <property type="entry name" value="Chondroitinas_B"/>
    <property type="match status" value="1"/>
</dbReference>
<name>A0ABU3LCK8_9FLAO</name>
<dbReference type="Pfam" id="PF13229">
    <property type="entry name" value="Beta_helix"/>
    <property type="match status" value="1"/>
</dbReference>
<dbReference type="InterPro" id="IPR039448">
    <property type="entry name" value="Beta_helix"/>
</dbReference>
<dbReference type="InterPro" id="IPR011050">
    <property type="entry name" value="Pectin_lyase_fold/virulence"/>
</dbReference>
<dbReference type="InterPro" id="IPR012334">
    <property type="entry name" value="Pectin_lyas_fold"/>
</dbReference>
<organism evidence="2 3">
    <name type="scientific">Asprobacillus argus</name>
    <dbReference type="NCBI Taxonomy" id="3076534"/>
    <lineage>
        <taxon>Bacteria</taxon>
        <taxon>Pseudomonadati</taxon>
        <taxon>Bacteroidota</taxon>
        <taxon>Flavobacteriia</taxon>
        <taxon>Flavobacteriales</taxon>
        <taxon>Flavobacteriaceae</taxon>
        <taxon>Asprobacillus</taxon>
    </lineage>
</organism>
<dbReference type="SMART" id="SM00710">
    <property type="entry name" value="PbH1"/>
    <property type="match status" value="8"/>
</dbReference>
<dbReference type="Proteomes" id="UP001257277">
    <property type="component" value="Unassembled WGS sequence"/>
</dbReference>
<dbReference type="CDD" id="cd14251">
    <property type="entry name" value="PL-6"/>
    <property type="match status" value="1"/>
</dbReference>
<keyword evidence="3" id="KW-1185">Reference proteome</keyword>
<sequence>MKYFVFTLSLFFCTMSYSQESVSVSNISEFNAAIKKAVPGTTIWIRNGEWRDVHLQVTGIGKKDQPITIKAETPGKVIITGDSRMSIYGKYLVVDGLWFKDGSPTSKSIISFRKNSKEFAFNSRLTNCTISYFNPENASFKSHWVDIWGNNNRVDHNNFTGKTNDGTTLVVWLKGVVHEENNHRIDHNFFGHRPELGKNGGETIRIGTSAYSMKSSKTIVENNTFKNCDGEIEIISNKSGDNIYRNNLFFSSKGTLTLRHGNNALVENNVFLGNNVPKTGGIRIINEGHIVRNNLLIGLKGTGFRGPIVVMNGVPNSPLNRYHQVKNVNVQNNTILNCGPIVFGAGKDAERTLPPIETIFGNNLVSNTNSENIVDIEDSLTGISFTNNVADSNGTFDEKLFKRVKINWKLVRSLPMPTLENPDLISSFKNDQSPTVDITNNPKKNNTIGAFNLNNGLYPEALRIKTGTTWKPLIVKPKVVQKVVEIEVAPGVGTLSKALKKVGRKGVLRLVDGIYYMNKTQKISGSISIEGSANSRIKASDAISKPLNYFFRIQEKSRLKLRNLVFDGDHKNPVKYAIVSPDKQQPDPYNLFIDQCVFQNFTNTKGGSIFKAYIGTMADTIKITNSTFKDSYRGLNLSYEKEFARFSAHQLIVHNSTFKNLTEFAINYTKAGNIYVSNGGKLSVTNSVFSKVGNSEKGFAIKSKGIPEVTIANSVFVNSYSQKHPVALYGPNSLIENCLIHNSGKVKLSKAARERNILYRNPKWLDKKKFVPSEKSYLLGKNNKVGRIGLQDR</sequence>
<evidence type="ECO:0000259" key="1">
    <source>
        <dbReference type="Pfam" id="PF13229"/>
    </source>
</evidence>
<dbReference type="InterPro" id="IPR039513">
    <property type="entry name" value="PL-6"/>
</dbReference>
<proteinExistence type="predicted"/>
<dbReference type="RefSeq" id="WP_349240700.1">
    <property type="nucleotide sequence ID" value="NZ_JAVTTO010000001.1"/>
</dbReference>